<feature type="signal peptide" evidence="1">
    <location>
        <begin position="1"/>
        <end position="17"/>
    </location>
</feature>
<gene>
    <name evidence="2" type="ORF">P171DRAFT_490617</name>
</gene>
<dbReference type="InterPro" id="IPR006771">
    <property type="entry name" value="CetA-like"/>
</dbReference>
<protein>
    <submittedName>
        <fullName evidence="2">Uncharacterized protein</fullName>
    </submittedName>
</protein>
<name>A0A9P4P990_9PLEO</name>
<accession>A0A9P4P990</accession>
<evidence type="ECO:0000313" key="3">
    <source>
        <dbReference type="Proteomes" id="UP000799764"/>
    </source>
</evidence>
<dbReference type="AlphaFoldDB" id="A0A9P4P990"/>
<dbReference type="Pfam" id="PF04681">
    <property type="entry name" value="Bys1"/>
    <property type="match status" value="1"/>
</dbReference>
<feature type="chain" id="PRO_5040367851" evidence="1">
    <location>
        <begin position="18"/>
        <end position="233"/>
    </location>
</feature>
<proteinExistence type="predicted"/>
<sequence length="233" mass="23337">MVQTSFITLLLPALAFAAPWGGHWAPASSVAATTEVAASSSEVPAVTVTSAPASSAAYSTAVAEPTSTSSPSTGGSGGKVTLKNNCDYDVTYEQLCPCGSSDGSGTISAGSTWSDSISDCAGGNTALKVYSASTSKPMQFEYGLQSGNIWYDMSFIDCISGSDDFSQCAGSAWSIGAVGTCQTYACSGGSECCIQGYCDPTASAAAVQPAFGCGAFQGYSVSEVGISIELCSA</sequence>
<keyword evidence="1" id="KW-0732">Signal</keyword>
<organism evidence="2 3">
    <name type="scientific">Karstenula rhodostoma CBS 690.94</name>
    <dbReference type="NCBI Taxonomy" id="1392251"/>
    <lineage>
        <taxon>Eukaryota</taxon>
        <taxon>Fungi</taxon>
        <taxon>Dikarya</taxon>
        <taxon>Ascomycota</taxon>
        <taxon>Pezizomycotina</taxon>
        <taxon>Dothideomycetes</taxon>
        <taxon>Pleosporomycetidae</taxon>
        <taxon>Pleosporales</taxon>
        <taxon>Massarineae</taxon>
        <taxon>Didymosphaeriaceae</taxon>
        <taxon>Karstenula</taxon>
    </lineage>
</organism>
<evidence type="ECO:0000256" key="1">
    <source>
        <dbReference type="SAM" id="SignalP"/>
    </source>
</evidence>
<keyword evidence="3" id="KW-1185">Reference proteome</keyword>
<dbReference type="EMBL" id="MU001510">
    <property type="protein sequence ID" value="KAF2439183.1"/>
    <property type="molecule type" value="Genomic_DNA"/>
</dbReference>
<evidence type="ECO:0000313" key="2">
    <source>
        <dbReference type="EMBL" id="KAF2439183.1"/>
    </source>
</evidence>
<comment type="caution">
    <text evidence="2">The sequence shown here is derived from an EMBL/GenBank/DDBJ whole genome shotgun (WGS) entry which is preliminary data.</text>
</comment>
<dbReference type="Proteomes" id="UP000799764">
    <property type="component" value="Unassembled WGS sequence"/>
</dbReference>
<reference evidence="2" key="1">
    <citation type="journal article" date="2020" name="Stud. Mycol.">
        <title>101 Dothideomycetes genomes: a test case for predicting lifestyles and emergence of pathogens.</title>
        <authorList>
            <person name="Haridas S."/>
            <person name="Albert R."/>
            <person name="Binder M."/>
            <person name="Bloem J."/>
            <person name="Labutti K."/>
            <person name="Salamov A."/>
            <person name="Andreopoulos B."/>
            <person name="Baker S."/>
            <person name="Barry K."/>
            <person name="Bills G."/>
            <person name="Bluhm B."/>
            <person name="Cannon C."/>
            <person name="Castanera R."/>
            <person name="Culley D."/>
            <person name="Daum C."/>
            <person name="Ezra D."/>
            <person name="Gonzalez J."/>
            <person name="Henrissat B."/>
            <person name="Kuo A."/>
            <person name="Liang C."/>
            <person name="Lipzen A."/>
            <person name="Lutzoni F."/>
            <person name="Magnuson J."/>
            <person name="Mondo S."/>
            <person name="Nolan M."/>
            <person name="Ohm R."/>
            <person name="Pangilinan J."/>
            <person name="Park H.-J."/>
            <person name="Ramirez L."/>
            <person name="Alfaro M."/>
            <person name="Sun H."/>
            <person name="Tritt A."/>
            <person name="Yoshinaga Y."/>
            <person name="Zwiers L.-H."/>
            <person name="Turgeon B."/>
            <person name="Goodwin S."/>
            <person name="Spatafora J."/>
            <person name="Crous P."/>
            <person name="Grigoriev I."/>
        </authorList>
    </citation>
    <scope>NUCLEOTIDE SEQUENCE</scope>
    <source>
        <strain evidence="2">CBS 690.94</strain>
    </source>
</reference>
<dbReference type="OrthoDB" id="5144514at2759"/>